<dbReference type="PANTHER" id="PTHR20275:SF0">
    <property type="entry name" value="NAD KINASE"/>
    <property type="match status" value="1"/>
</dbReference>
<dbReference type="InterPro" id="IPR002504">
    <property type="entry name" value="NADK"/>
</dbReference>
<dbReference type="Gene3D" id="3.40.50.10330">
    <property type="entry name" value="Probable inorganic polyphosphate/atp-NAD kinase, domain 1"/>
    <property type="match status" value="1"/>
</dbReference>
<dbReference type="GO" id="GO:0003951">
    <property type="term" value="F:NAD+ kinase activity"/>
    <property type="evidence" value="ECO:0007669"/>
    <property type="project" value="UniProtKB-UniRule"/>
</dbReference>
<dbReference type="SUPFAM" id="SSF111331">
    <property type="entry name" value="NAD kinase/diacylglycerol kinase-like"/>
    <property type="match status" value="1"/>
</dbReference>
<name>A0A023D2A7_ACIMT</name>
<keyword evidence="1 6" id="KW-0808">Transferase</keyword>
<feature type="binding site" evidence="6">
    <location>
        <begin position="50"/>
        <end position="51"/>
    </location>
    <ligand>
        <name>NAD(+)</name>
        <dbReference type="ChEBI" id="CHEBI:57540"/>
    </ligand>
</feature>
<comment type="similarity">
    <text evidence="6">Belongs to the NAD kinase family.</text>
</comment>
<reference evidence="7 8" key="2">
    <citation type="journal article" date="2014" name="FEMS Microbiol. Lett.">
        <title>Draft genomic DNA sequence of the facultatively methylotrophic bacterium Acidomonas methanolica type strain MB58.</title>
        <authorList>
            <person name="Higashiura N."/>
            <person name="Hadano H."/>
            <person name="Hirakawa H."/>
            <person name="Matsutani M."/>
            <person name="Takabe S."/>
            <person name="Matsushita K."/>
            <person name="Azuma Y."/>
        </authorList>
    </citation>
    <scope>NUCLEOTIDE SEQUENCE [LARGE SCALE GENOMIC DNA]</scope>
    <source>
        <strain evidence="7 8">MB58</strain>
    </source>
</reference>
<comment type="caution">
    <text evidence="7">The sequence shown here is derived from an EMBL/GenBank/DDBJ whole genome shotgun (WGS) entry which is preliminary data.</text>
</comment>
<comment type="catalytic activity">
    <reaction evidence="5 6">
        <text>NAD(+) + ATP = ADP + NADP(+) + H(+)</text>
        <dbReference type="Rhea" id="RHEA:18629"/>
        <dbReference type="ChEBI" id="CHEBI:15378"/>
        <dbReference type="ChEBI" id="CHEBI:30616"/>
        <dbReference type="ChEBI" id="CHEBI:57540"/>
        <dbReference type="ChEBI" id="CHEBI:58349"/>
        <dbReference type="ChEBI" id="CHEBI:456216"/>
        <dbReference type="EC" id="2.7.1.23"/>
    </reaction>
</comment>
<keyword evidence="3 6" id="KW-0521">NADP</keyword>
<feature type="binding site" evidence="6">
    <location>
        <position position="158"/>
    </location>
    <ligand>
        <name>NAD(+)</name>
        <dbReference type="ChEBI" id="CHEBI:57540"/>
    </ligand>
</feature>
<dbReference type="GO" id="GO:0005524">
    <property type="term" value="F:ATP binding"/>
    <property type="evidence" value="ECO:0007669"/>
    <property type="project" value="UniProtKB-KW"/>
</dbReference>
<dbReference type="NCBIfam" id="NF003406">
    <property type="entry name" value="PRK04761.1"/>
    <property type="match status" value="1"/>
</dbReference>
<evidence type="ECO:0000256" key="5">
    <source>
        <dbReference type="ARBA" id="ARBA00047925"/>
    </source>
</evidence>
<evidence type="ECO:0000256" key="1">
    <source>
        <dbReference type="ARBA" id="ARBA00022679"/>
    </source>
</evidence>
<dbReference type="InterPro" id="IPR017438">
    <property type="entry name" value="ATP-NAD_kinase_N"/>
</dbReference>
<dbReference type="RefSeq" id="WP_042055965.1">
    <property type="nucleotide sequence ID" value="NZ_BAND01000011.1"/>
</dbReference>
<dbReference type="HAMAP" id="MF_00361">
    <property type="entry name" value="NAD_kinase"/>
    <property type="match status" value="1"/>
</dbReference>
<dbReference type="InterPro" id="IPR017437">
    <property type="entry name" value="ATP-NAD_kinase_PpnK-typ_C"/>
</dbReference>
<feature type="binding site" evidence="6">
    <location>
        <begin position="161"/>
        <end position="166"/>
    </location>
    <ligand>
        <name>NAD(+)</name>
        <dbReference type="ChEBI" id="CHEBI:57540"/>
    </ligand>
</feature>
<dbReference type="GO" id="GO:0005737">
    <property type="term" value="C:cytoplasm"/>
    <property type="evidence" value="ECO:0007669"/>
    <property type="project" value="UniProtKB-SubCell"/>
</dbReference>
<dbReference type="PANTHER" id="PTHR20275">
    <property type="entry name" value="NAD KINASE"/>
    <property type="match status" value="1"/>
</dbReference>
<comment type="caution">
    <text evidence="6">Lacks conserved residue(s) required for the propagation of feature annotation.</text>
</comment>
<keyword evidence="8" id="KW-1185">Reference proteome</keyword>
<keyword evidence="2 6" id="KW-0418">Kinase</keyword>
<comment type="function">
    <text evidence="6">Involved in the regulation of the intracellular balance of NAD and NADP, and is a key enzyme in the biosynthesis of NADP. Catalyzes specifically the phosphorylation on 2'-hydroxyl of the adenosine moiety of NAD to yield NADP.</text>
</comment>
<dbReference type="Pfam" id="PF20143">
    <property type="entry name" value="NAD_kinase_C"/>
    <property type="match status" value="1"/>
</dbReference>
<dbReference type="AlphaFoldDB" id="A0A023D2A7"/>
<comment type="cofactor">
    <cofactor evidence="6">
        <name>a divalent metal cation</name>
        <dbReference type="ChEBI" id="CHEBI:60240"/>
    </cofactor>
</comment>
<dbReference type="EMBL" id="BAND01000011">
    <property type="protein sequence ID" value="GAJ27951.1"/>
    <property type="molecule type" value="Genomic_DNA"/>
</dbReference>
<evidence type="ECO:0000256" key="6">
    <source>
        <dbReference type="HAMAP-Rule" id="MF_00361"/>
    </source>
</evidence>
<keyword evidence="6" id="KW-0963">Cytoplasm</keyword>
<dbReference type="Pfam" id="PF01513">
    <property type="entry name" value="NAD_kinase"/>
    <property type="match status" value="1"/>
</dbReference>
<gene>
    <name evidence="6" type="primary">nadK</name>
    <name evidence="7" type="ORF">Amme_011_051</name>
</gene>
<dbReference type="InterPro" id="IPR016064">
    <property type="entry name" value="NAD/diacylglycerol_kinase_sf"/>
</dbReference>
<evidence type="ECO:0000256" key="2">
    <source>
        <dbReference type="ARBA" id="ARBA00022777"/>
    </source>
</evidence>
<dbReference type="Proteomes" id="UP000019760">
    <property type="component" value="Unassembled WGS sequence"/>
</dbReference>
<organism evidence="7 8">
    <name type="scientific">Acidomonas methanolica NBRC 104435</name>
    <dbReference type="NCBI Taxonomy" id="1231351"/>
    <lineage>
        <taxon>Bacteria</taxon>
        <taxon>Pseudomonadati</taxon>
        <taxon>Pseudomonadota</taxon>
        <taxon>Alphaproteobacteria</taxon>
        <taxon>Acetobacterales</taxon>
        <taxon>Acetobacteraceae</taxon>
        <taxon>Acidomonas</taxon>
    </lineage>
</organism>
<comment type="subcellular location">
    <subcellularLocation>
        <location evidence="6">Cytoplasm</location>
    </subcellularLocation>
</comment>
<feature type="active site" description="Proton acceptor" evidence="6">
    <location>
        <position position="50"/>
    </location>
</feature>
<dbReference type="GO" id="GO:0051287">
    <property type="term" value="F:NAD binding"/>
    <property type="evidence" value="ECO:0007669"/>
    <property type="project" value="UniProtKB-ARBA"/>
</dbReference>
<sequence>MSGGYGGSTKRLAFLAADTPQARELRQKLVAAYGDVPLIKADIAVCLGGDGFLLEAMHRVLSHNIPVYGMNCGSVGFLMNPAHEDDLRDRLARAQPTRLHPLRMVAWDTRGTAHEALAFNDVFLFRQTRQAAKIRIEIDGRERMEELVCDGVIVATPAGSTAYNLSAHGPIVPLTANLLPLTPISAFRPRRWRGALLPSTAIVEFFLLEAGKRPAAAVADFTEVRHVHRVMVREDKSLSTTVLFDPDHGLSERIIAEQFIG</sequence>
<dbReference type="EC" id="2.7.1.23" evidence="6"/>
<reference evidence="8" key="1">
    <citation type="journal article" date="2014" name="FEMS Microbiol. Lett.">
        <title>Draft Genomic DNA Sequence of the Facultatively Methylotrophic Bacterium Acidomonas methanolica type strain MB58.</title>
        <authorList>
            <person name="Higashiura N."/>
            <person name="Hadano H."/>
            <person name="Hirakawa H."/>
            <person name="Matsutani M."/>
            <person name="Takabe S."/>
            <person name="Matsushita K."/>
            <person name="Azuma Y."/>
        </authorList>
    </citation>
    <scope>NUCLEOTIDE SEQUENCE [LARGE SCALE GENOMIC DNA]</scope>
    <source>
        <strain evidence="8">MB58</strain>
    </source>
</reference>
<feature type="binding site" evidence="6">
    <location>
        <begin position="120"/>
        <end position="121"/>
    </location>
    <ligand>
        <name>NAD(+)</name>
        <dbReference type="ChEBI" id="CHEBI:57540"/>
    </ligand>
</feature>
<dbReference type="GO" id="GO:0019674">
    <property type="term" value="P:NAD+ metabolic process"/>
    <property type="evidence" value="ECO:0007669"/>
    <property type="project" value="InterPro"/>
</dbReference>
<accession>A0A023D2A7</accession>
<dbReference type="GO" id="GO:0046872">
    <property type="term" value="F:metal ion binding"/>
    <property type="evidence" value="ECO:0007669"/>
    <property type="project" value="UniProtKB-UniRule"/>
</dbReference>
<proteinExistence type="inferred from homology"/>
<evidence type="ECO:0000313" key="8">
    <source>
        <dbReference type="Proteomes" id="UP000019760"/>
    </source>
</evidence>
<dbReference type="OrthoDB" id="9774737at2"/>
<keyword evidence="4 6" id="KW-0520">NAD</keyword>
<feature type="binding site" evidence="6">
    <location>
        <position position="150"/>
    </location>
    <ligand>
        <name>NAD(+)</name>
        <dbReference type="ChEBI" id="CHEBI:57540"/>
    </ligand>
</feature>
<protein>
    <recommendedName>
        <fullName evidence="6">NAD kinase</fullName>
        <ecNumber evidence="6">2.7.1.23</ecNumber>
    </recommendedName>
    <alternativeName>
        <fullName evidence="6">ATP-dependent NAD kinase</fullName>
    </alternativeName>
</protein>
<evidence type="ECO:0000256" key="4">
    <source>
        <dbReference type="ARBA" id="ARBA00023027"/>
    </source>
</evidence>
<keyword evidence="6" id="KW-0547">Nucleotide-binding</keyword>
<keyword evidence="6" id="KW-0067">ATP-binding</keyword>
<evidence type="ECO:0000256" key="3">
    <source>
        <dbReference type="ARBA" id="ARBA00022857"/>
    </source>
</evidence>
<dbReference type="Gene3D" id="2.60.200.30">
    <property type="entry name" value="Probable inorganic polyphosphate/atp-NAD kinase, domain 2"/>
    <property type="match status" value="1"/>
</dbReference>
<dbReference type="GO" id="GO:0006741">
    <property type="term" value="P:NADP+ biosynthetic process"/>
    <property type="evidence" value="ECO:0007669"/>
    <property type="project" value="UniProtKB-UniRule"/>
</dbReference>
<evidence type="ECO:0000313" key="7">
    <source>
        <dbReference type="EMBL" id="GAJ27951.1"/>
    </source>
</evidence>